<sequence length="109" mass="12302">MHAGIIFSTELVASLFKTFHNIEEKTHPVPSNYQNNQQQFITSLRKRKRSNGKDKEDIEDDTTLLPVETLAGNRKPEDETGNFYSPNTGTDAYASTDSDVRLDEKIANV</sequence>
<proteinExistence type="predicted"/>
<dbReference type="Proteomes" id="UP000887577">
    <property type="component" value="Unplaced"/>
</dbReference>
<feature type="region of interest" description="Disordered" evidence="1">
    <location>
        <begin position="26"/>
        <end position="97"/>
    </location>
</feature>
<protein>
    <submittedName>
        <fullName evidence="3">Uncharacterized protein</fullName>
    </submittedName>
</protein>
<feature type="compositionally biased region" description="Polar residues" evidence="1">
    <location>
        <begin position="29"/>
        <end position="42"/>
    </location>
</feature>
<dbReference type="AlphaFoldDB" id="A0A914YCI2"/>
<reference evidence="3" key="1">
    <citation type="submission" date="2022-11" db="UniProtKB">
        <authorList>
            <consortium name="WormBaseParasite"/>
        </authorList>
    </citation>
    <scope>IDENTIFICATION</scope>
</reference>
<accession>A0A914YCI2</accession>
<keyword evidence="2" id="KW-1185">Reference proteome</keyword>
<name>A0A914YCI2_9BILA</name>
<dbReference type="WBParaSite" id="PSU_v2.g17008.t1">
    <property type="protein sequence ID" value="PSU_v2.g17008.t1"/>
    <property type="gene ID" value="PSU_v2.g17008"/>
</dbReference>
<feature type="compositionally biased region" description="Polar residues" evidence="1">
    <location>
        <begin position="82"/>
        <end position="97"/>
    </location>
</feature>
<evidence type="ECO:0000313" key="3">
    <source>
        <dbReference type="WBParaSite" id="PSU_v2.g17008.t1"/>
    </source>
</evidence>
<evidence type="ECO:0000256" key="1">
    <source>
        <dbReference type="SAM" id="MobiDB-lite"/>
    </source>
</evidence>
<evidence type="ECO:0000313" key="2">
    <source>
        <dbReference type="Proteomes" id="UP000887577"/>
    </source>
</evidence>
<organism evidence="2 3">
    <name type="scientific">Panagrolaimus superbus</name>
    <dbReference type="NCBI Taxonomy" id="310955"/>
    <lineage>
        <taxon>Eukaryota</taxon>
        <taxon>Metazoa</taxon>
        <taxon>Ecdysozoa</taxon>
        <taxon>Nematoda</taxon>
        <taxon>Chromadorea</taxon>
        <taxon>Rhabditida</taxon>
        <taxon>Tylenchina</taxon>
        <taxon>Panagrolaimomorpha</taxon>
        <taxon>Panagrolaimoidea</taxon>
        <taxon>Panagrolaimidae</taxon>
        <taxon>Panagrolaimus</taxon>
    </lineage>
</organism>